<keyword evidence="1" id="KW-1133">Transmembrane helix</keyword>
<keyword evidence="1" id="KW-0812">Transmembrane</keyword>
<feature type="transmembrane region" description="Helical" evidence="1">
    <location>
        <begin position="91"/>
        <end position="114"/>
    </location>
</feature>
<proteinExistence type="predicted"/>
<feature type="transmembrane region" description="Helical" evidence="1">
    <location>
        <begin position="139"/>
        <end position="168"/>
    </location>
</feature>
<evidence type="ECO:0000313" key="2">
    <source>
        <dbReference type="EMBL" id="KAK0394869.1"/>
    </source>
</evidence>
<reference evidence="2" key="1">
    <citation type="submission" date="2023-06" db="EMBL/GenBank/DDBJ databases">
        <title>Genomic analysis of the entomopathogenic nematode Steinernema hermaphroditum.</title>
        <authorList>
            <person name="Schwarz E.M."/>
            <person name="Heppert J.K."/>
            <person name="Baniya A."/>
            <person name="Schwartz H.T."/>
            <person name="Tan C.-H."/>
            <person name="Antoshechkin I."/>
            <person name="Sternberg P.W."/>
            <person name="Goodrich-Blair H."/>
            <person name="Dillman A.R."/>
        </authorList>
    </citation>
    <scope>NUCLEOTIDE SEQUENCE</scope>
    <source>
        <strain evidence="2">PS9179</strain>
        <tissue evidence="2">Whole animal</tissue>
    </source>
</reference>
<organism evidence="2 3">
    <name type="scientific">Steinernema hermaphroditum</name>
    <dbReference type="NCBI Taxonomy" id="289476"/>
    <lineage>
        <taxon>Eukaryota</taxon>
        <taxon>Metazoa</taxon>
        <taxon>Ecdysozoa</taxon>
        <taxon>Nematoda</taxon>
        <taxon>Chromadorea</taxon>
        <taxon>Rhabditida</taxon>
        <taxon>Tylenchina</taxon>
        <taxon>Panagrolaimomorpha</taxon>
        <taxon>Strongyloidoidea</taxon>
        <taxon>Steinernematidae</taxon>
        <taxon>Steinernema</taxon>
    </lineage>
</organism>
<evidence type="ECO:0000313" key="3">
    <source>
        <dbReference type="Proteomes" id="UP001175271"/>
    </source>
</evidence>
<dbReference type="Proteomes" id="UP001175271">
    <property type="component" value="Unassembled WGS sequence"/>
</dbReference>
<dbReference type="EMBL" id="JAUCMV010000005">
    <property type="protein sequence ID" value="KAK0394869.1"/>
    <property type="molecule type" value="Genomic_DNA"/>
</dbReference>
<feature type="transmembrane region" description="Helical" evidence="1">
    <location>
        <begin position="188"/>
        <end position="207"/>
    </location>
</feature>
<accession>A0AA39GYJ0</accession>
<gene>
    <name evidence="2" type="ORF">QR680_000979</name>
</gene>
<protein>
    <submittedName>
        <fullName evidence="2">Uncharacterized protein</fullName>
    </submittedName>
</protein>
<dbReference type="AlphaFoldDB" id="A0AA39GYJ0"/>
<keyword evidence="3" id="KW-1185">Reference proteome</keyword>
<keyword evidence="1" id="KW-0472">Membrane</keyword>
<evidence type="ECO:0000256" key="1">
    <source>
        <dbReference type="SAM" id="Phobius"/>
    </source>
</evidence>
<sequence>MVVTEDSPFAELCGIKIEKLTTFGACVQIALALIGIVFKISTIDYEGLEKMKDENYTLPTPVPGEWSIPITFHISQANWNPEAPRESRNYALCWSAAFVVVALSSVMTILGLYLPTKPKYRTKNTSVFKYDNGNTSNEFWLILGVLVKAFLIGVCIAAIVPMCSDTIFLHMKSWKIPLFEYKGKDYHYHIVVGAMILLVLQVAFLTFDVNCVANMRKTRDLKTRKKRSTTIELSKHDYEASQHVIESYLTASKRGVSPPRWF</sequence>
<name>A0AA39GYJ0_9BILA</name>
<feature type="transmembrane region" description="Helical" evidence="1">
    <location>
        <begin position="20"/>
        <end position="42"/>
    </location>
</feature>
<comment type="caution">
    <text evidence="2">The sequence shown here is derived from an EMBL/GenBank/DDBJ whole genome shotgun (WGS) entry which is preliminary data.</text>
</comment>